<organism evidence="2 3">
    <name type="scientific">Acidovorax facilis</name>
    <dbReference type="NCBI Taxonomy" id="12917"/>
    <lineage>
        <taxon>Bacteria</taxon>
        <taxon>Pseudomonadati</taxon>
        <taxon>Pseudomonadota</taxon>
        <taxon>Betaproteobacteria</taxon>
        <taxon>Burkholderiales</taxon>
        <taxon>Comamonadaceae</taxon>
        <taxon>Acidovorax</taxon>
    </lineage>
</organism>
<reference evidence="3" key="1">
    <citation type="journal article" date="2019" name="Int. J. Syst. Evol. Microbiol.">
        <title>The Global Catalogue of Microorganisms (GCM) 10K type strain sequencing project: providing services to taxonomists for standard genome sequencing and annotation.</title>
        <authorList>
            <consortium name="The Broad Institute Genomics Platform"/>
            <consortium name="The Broad Institute Genome Sequencing Center for Infectious Disease"/>
            <person name="Wu L."/>
            <person name="Ma J."/>
        </authorList>
    </citation>
    <scope>NUCLEOTIDE SEQUENCE [LARGE SCALE GENOMIC DNA]</scope>
    <source>
        <strain evidence="3">CCUG 2113</strain>
    </source>
</reference>
<evidence type="ECO:0000256" key="1">
    <source>
        <dbReference type="SAM" id="SignalP"/>
    </source>
</evidence>
<dbReference type="RefSeq" id="WP_055396732.1">
    <property type="nucleotide sequence ID" value="NZ_JAMXAX010000149.1"/>
</dbReference>
<comment type="caution">
    <text evidence="2">The sequence shown here is derived from an EMBL/GenBank/DDBJ whole genome shotgun (WGS) entry which is preliminary data.</text>
</comment>
<feature type="chain" id="PRO_5045219752" description="Lipoprotein" evidence="1">
    <location>
        <begin position="26"/>
        <end position="157"/>
    </location>
</feature>
<name>A0ABV8D922_9BURK</name>
<protein>
    <recommendedName>
        <fullName evidence="4">Lipoprotein</fullName>
    </recommendedName>
</protein>
<feature type="signal peptide" evidence="1">
    <location>
        <begin position="1"/>
        <end position="25"/>
    </location>
</feature>
<evidence type="ECO:0000313" key="2">
    <source>
        <dbReference type="EMBL" id="MFC3934629.1"/>
    </source>
</evidence>
<dbReference type="Proteomes" id="UP001595693">
    <property type="component" value="Unassembled WGS sequence"/>
</dbReference>
<keyword evidence="3" id="KW-1185">Reference proteome</keyword>
<evidence type="ECO:0000313" key="3">
    <source>
        <dbReference type="Proteomes" id="UP001595693"/>
    </source>
</evidence>
<dbReference type="EMBL" id="JBHSAJ010000022">
    <property type="protein sequence ID" value="MFC3934629.1"/>
    <property type="molecule type" value="Genomic_DNA"/>
</dbReference>
<accession>A0ABV8D922</accession>
<evidence type="ECO:0008006" key="4">
    <source>
        <dbReference type="Google" id="ProtNLM"/>
    </source>
</evidence>
<sequence length="157" mass="17659">MKLVPHTFARWLAPALLACAGQAHALGMEMPYESFATAPDVDWIKVCGQWPAPEQPGESRGMYRIVHATRYAQSFLYLQWIVRDGTDSAIEVHSESFAQINNDHASLTLSQMNCQATRRGIRFTARAESGHGDRTFRITIDAGHKPGDVRFRTTQKR</sequence>
<keyword evidence="1" id="KW-0732">Signal</keyword>
<gene>
    <name evidence="2" type="ORF">ACFOW3_08320</name>
</gene>
<proteinExistence type="predicted"/>